<protein>
    <submittedName>
        <fullName evidence="6">TetR/AcrR family transcriptional regulator</fullName>
    </submittedName>
</protein>
<dbReference type="GO" id="GO:0000976">
    <property type="term" value="F:transcription cis-regulatory region binding"/>
    <property type="evidence" value="ECO:0007669"/>
    <property type="project" value="TreeGrafter"/>
</dbReference>
<evidence type="ECO:0000313" key="7">
    <source>
        <dbReference type="Proteomes" id="UP000265768"/>
    </source>
</evidence>
<evidence type="ECO:0000256" key="2">
    <source>
        <dbReference type="ARBA" id="ARBA00023125"/>
    </source>
</evidence>
<feature type="DNA-binding region" description="H-T-H motif" evidence="4">
    <location>
        <begin position="41"/>
        <end position="60"/>
    </location>
</feature>
<feature type="domain" description="HTH tetR-type" evidence="5">
    <location>
        <begin position="18"/>
        <end position="78"/>
    </location>
</feature>
<keyword evidence="3" id="KW-0804">Transcription</keyword>
<reference evidence="6 7" key="1">
    <citation type="submission" date="2018-09" db="EMBL/GenBank/DDBJ databases">
        <title>YIM 75507 draft genome.</title>
        <authorList>
            <person name="Tang S."/>
            <person name="Feng Y."/>
        </authorList>
    </citation>
    <scope>NUCLEOTIDE SEQUENCE [LARGE SCALE GENOMIC DNA]</scope>
    <source>
        <strain evidence="6 7">YIM 75507</strain>
    </source>
</reference>
<dbReference type="InterPro" id="IPR036271">
    <property type="entry name" value="Tet_transcr_reg_TetR-rel_C_sf"/>
</dbReference>
<evidence type="ECO:0000256" key="3">
    <source>
        <dbReference type="ARBA" id="ARBA00023163"/>
    </source>
</evidence>
<comment type="caution">
    <text evidence="6">The sequence shown here is derived from an EMBL/GenBank/DDBJ whole genome shotgun (WGS) entry which is preliminary data.</text>
</comment>
<dbReference type="InterPro" id="IPR050109">
    <property type="entry name" value="HTH-type_TetR-like_transc_reg"/>
</dbReference>
<keyword evidence="7" id="KW-1185">Reference proteome</keyword>
<dbReference type="Proteomes" id="UP000265768">
    <property type="component" value="Unassembled WGS sequence"/>
</dbReference>
<keyword evidence="2 4" id="KW-0238">DNA-binding</keyword>
<gene>
    <name evidence="6" type="ORF">D5H75_08010</name>
</gene>
<dbReference type="Pfam" id="PF02909">
    <property type="entry name" value="TetR_C_1"/>
    <property type="match status" value="1"/>
</dbReference>
<dbReference type="GO" id="GO:0045892">
    <property type="term" value="P:negative regulation of DNA-templated transcription"/>
    <property type="evidence" value="ECO:0007669"/>
    <property type="project" value="InterPro"/>
</dbReference>
<dbReference type="Pfam" id="PF00440">
    <property type="entry name" value="TetR_N"/>
    <property type="match status" value="1"/>
</dbReference>
<accession>A0A3A4BAA0</accession>
<name>A0A3A4BAA0_9ACTN</name>
<evidence type="ECO:0000313" key="6">
    <source>
        <dbReference type="EMBL" id="RJL34664.1"/>
    </source>
</evidence>
<dbReference type="InterPro" id="IPR004111">
    <property type="entry name" value="Repressor_TetR_C"/>
</dbReference>
<dbReference type="EMBL" id="QZEY01000002">
    <property type="protein sequence ID" value="RJL34664.1"/>
    <property type="molecule type" value="Genomic_DNA"/>
</dbReference>
<dbReference type="SUPFAM" id="SSF48498">
    <property type="entry name" value="Tetracyclin repressor-like, C-terminal domain"/>
    <property type="match status" value="1"/>
</dbReference>
<dbReference type="InterPro" id="IPR009057">
    <property type="entry name" value="Homeodomain-like_sf"/>
</dbReference>
<evidence type="ECO:0000256" key="1">
    <source>
        <dbReference type="ARBA" id="ARBA00023015"/>
    </source>
</evidence>
<evidence type="ECO:0000259" key="5">
    <source>
        <dbReference type="PROSITE" id="PS50977"/>
    </source>
</evidence>
<dbReference type="PROSITE" id="PS50977">
    <property type="entry name" value="HTH_TETR_2"/>
    <property type="match status" value="1"/>
</dbReference>
<dbReference type="AlphaFoldDB" id="A0A3A4BAA0"/>
<dbReference type="Gene3D" id="1.10.10.60">
    <property type="entry name" value="Homeodomain-like"/>
    <property type="match status" value="1"/>
</dbReference>
<dbReference type="SUPFAM" id="SSF46689">
    <property type="entry name" value="Homeodomain-like"/>
    <property type="match status" value="1"/>
</dbReference>
<proteinExistence type="predicted"/>
<dbReference type="PANTHER" id="PTHR30055">
    <property type="entry name" value="HTH-TYPE TRANSCRIPTIONAL REGULATOR RUTR"/>
    <property type="match status" value="1"/>
</dbReference>
<organism evidence="6 7">
    <name type="scientific">Bailinhaonella thermotolerans</name>
    <dbReference type="NCBI Taxonomy" id="1070861"/>
    <lineage>
        <taxon>Bacteria</taxon>
        <taxon>Bacillati</taxon>
        <taxon>Actinomycetota</taxon>
        <taxon>Actinomycetes</taxon>
        <taxon>Streptosporangiales</taxon>
        <taxon>Streptosporangiaceae</taxon>
        <taxon>Bailinhaonella</taxon>
    </lineage>
</organism>
<dbReference type="OrthoDB" id="2570341at2"/>
<evidence type="ECO:0000256" key="4">
    <source>
        <dbReference type="PROSITE-ProRule" id="PRU00335"/>
    </source>
</evidence>
<dbReference type="Gene3D" id="1.10.357.10">
    <property type="entry name" value="Tetracycline Repressor, domain 2"/>
    <property type="match status" value="1"/>
</dbReference>
<sequence length="238" mass="26084">MELLWGLESRPRRGPKPRFTLEDVIGAAIGIADGEGLEALSMRRVAERLGVTAMSLYGYVPGKAELIDLMVDRAIGEAEMPDDVPGGWRARLEQVARASRAVYVRHPWLLQAVTARSVLGPNIIGKYDHELRAIADTGLGPIEMDLVVTMISDYVHGSARSAVEAAQAAQRTGKTDEEWWEEYEPLLKVVFDAERFPHAAVVGQAAGQEYGSGDPDRSFEFGLRLILDGIEALVERAT</sequence>
<keyword evidence="1" id="KW-0805">Transcription regulation</keyword>
<dbReference type="InterPro" id="IPR001647">
    <property type="entry name" value="HTH_TetR"/>
</dbReference>
<dbReference type="PANTHER" id="PTHR30055:SF151">
    <property type="entry name" value="TRANSCRIPTIONAL REGULATORY PROTEIN"/>
    <property type="match status" value="1"/>
</dbReference>
<dbReference type="GO" id="GO:0003700">
    <property type="term" value="F:DNA-binding transcription factor activity"/>
    <property type="evidence" value="ECO:0007669"/>
    <property type="project" value="TreeGrafter"/>
</dbReference>